<evidence type="ECO:0000256" key="1">
    <source>
        <dbReference type="SAM" id="Phobius"/>
    </source>
</evidence>
<protein>
    <submittedName>
        <fullName evidence="2">Uncharacterized protein</fullName>
    </submittedName>
</protein>
<dbReference type="AlphaFoldDB" id="A0A8D9F8W7"/>
<accession>A0A8D9F8W7</accession>
<reference evidence="2" key="1">
    <citation type="submission" date="2021-05" db="EMBL/GenBank/DDBJ databases">
        <authorList>
            <person name="Alioto T."/>
            <person name="Alioto T."/>
            <person name="Gomez Garrido J."/>
        </authorList>
    </citation>
    <scope>NUCLEOTIDE SEQUENCE</scope>
</reference>
<name>A0A8D9F8W7_9HEMI</name>
<proteinExistence type="predicted"/>
<keyword evidence="1" id="KW-0472">Membrane</keyword>
<sequence length="105" mass="11844">MDNATHDNVQSTTHDNAQSTTHNNVQSTLLMIFFNPLIIVLVYVVRVGALYHVPITFILLDTEFIFATLSIFSNESANIWVYSVHYIHIINANTSSLINSYTSII</sequence>
<keyword evidence="1" id="KW-0812">Transmembrane</keyword>
<evidence type="ECO:0000313" key="2">
    <source>
        <dbReference type="EMBL" id="CAG6781948.1"/>
    </source>
</evidence>
<dbReference type="EMBL" id="HBUF01625274">
    <property type="protein sequence ID" value="CAG6781948.1"/>
    <property type="molecule type" value="Transcribed_RNA"/>
</dbReference>
<keyword evidence="1" id="KW-1133">Transmembrane helix</keyword>
<feature type="transmembrane region" description="Helical" evidence="1">
    <location>
        <begin position="28"/>
        <end position="45"/>
    </location>
</feature>
<organism evidence="2">
    <name type="scientific">Cacopsylla melanoneura</name>
    <dbReference type="NCBI Taxonomy" id="428564"/>
    <lineage>
        <taxon>Eukaryota</taxon>
        <taxon>Metazoa</taxon>
        <taxon>Ecdysozoa</taxon>
        <taxon>Arthropoda</taxon>
        <taxon>Hexapoda</taxon>
        <taxon>Insecta</taxon>
        <taxon>Pterygota</taxon>
        <taxon>Neoptera</taxon>
        <taxon>Paraneoptera</taxon>
        <taxon>Hemiptera</taxon>
        <taxon>Sternorrhyncha</taxon>
        <taxon>Psylloidea</taxon>
        <taxon>Psyllidae</taxon>
        <taxon>Psyllinae</taxon>
        <taxon>Cacopsylla</taxon>
    </lineage>
</organism>